<name>A0A5H2Q0U2_RALSL</name>
<reference evidence="1" key="1">
    <citation type="submission" date="2018-01" db="EMBL/GenBank/DDBJ databases">
        <title>Complete Genome Sequence of three strains from Ralstonia solanacearum ecotype Moko sequevar IIA-53 from Brazil.</title>
        <authorList>
            <person name="Silva J.R."/>
            <person name="Albuquerque G.M.R."/>
            <person name="Pais A.K.L."/>
            <person name="Silva A.M.F."/>
            <person name="Boiteux M.E.N.F."/>
            <person name="Souza E.B."/>
            <person name="Mariano R.L.R."/>
        </authorList>
    </citation>
    <scope>NUCLEOTIDE SEQUENCE [LARGE SCALE GENOMIC DNA]</scope>
    <source>
        <strain evidence="1">SFC</strain>
    </source>
</reference>
<organism evidence="1">
    <name type="scientific">Ralstonia solanacearum</name>
    <name type="common">Pseudomonas solanacearum</name>
    <dbReference type="NCBI Taxonomy" id="305"/>
    <lineage>
        <taxon>Bacteria</taxon>
        <taxon>Pseudomonadati</taxon>
        <taxon>Pseudomonadota</taxon>
        <taxon>Betaproteobacteria</taxon>
        <taxon>Burkholderiales</taxon>
        <taxon>Burkholderiaceae</taxon>
        <taxon>Ralstonia</taxon>
        <taxon>Ralstonia solanacearum species complex</taxon>
    </lineage>
</organism>
<protein>
    <submittedName>
        <fullName evidence="1">Uncharacterized protein</fullName>
    </submittedName>
</protein>
<proteinExistence type="predicted"/>
<dbReference type="EMBL" id="CP026092">
    <property type="protein sequence ID" value="AYB56516.1"/>
    <property type="molecule type" value="Genomic_DNA"/>
</dbReference>
<dbReference type="AlphaFoldDB" id="A0A5H2Q0U2"/>
<sequence length="68" mass="7876">MSQSVALINLMHAIFVKRPAKRVDKNTMTKTIHLQQPLRAQIRYSTQPAMLKFFLVFLMMESAGRLLN</sequence>
<accession>A0A5H2Q0U2</accession>
<gene>
    <name evidence="1" type="ORF">C2L97_11060</name>
</gene>
<evidence type="ECO:0000313" key="1">
    <source>
        <dbReference type="EMBL" id="AYB56516.1"/>
    </source>
</evidence>